<comment type="caution">
    <text evidence="3">The sequence shown here is derived from an EMBL/GenBank/DDBJ whole genome shotgun (WGS) entry which is preliminary data.</text>
</comment>
<proteinExistence type="predicted"/>
<sequence>LLPLLIPLSKMYLSNHSKKFLALMLIIVVIGWAIFVAASRVIVGAHYASDVLFSGGAACIITILLYKWRYMKRE</sequence>
<gene>
    <name evidence="3" type="ORF">S03H2_15538</name>
</gene>
<dbReference type="InterPro" id="IPR036938">
    <property type="entry name" value="PAP2/HPO_sf"/>
</dbReference>
<feature type="transmembrane region" description="Helical" evidence="1">
    <location>
        <begin position="20"/>
        <end position="38"/>
    </location>
</feature>
<evidence type="ECO:0000256" key="1">
    <source>
        <dbReference type="SAM" id="Phobius"/>
    </source>
</evidence>
<feature type="non-terminal residue" evidence="3">
    <location>
        <position position="1"/>
    </location>
</feature>
<dbReference type="Pfam" id="PF01569">
    <property type="entry name" value="PAP2"/>
    <property type="match status" value="1"/>
</dbReference>
<keyword evidence="1" id="KW-1133">Transmembrane helix</keyword>
<keyword evidence="1" id="KW-0472">Membrane</keyword>
<dbReference type="SUPFAM" id="SSF48317">
    <property type="entry name" value="Acid phosphatase/Vanadium-dependent haloperoxidase"/>
    <property type="match status" value="1"/>
</dbReference>
<dbReference type="AlphaFoldDB" id="X1GM58"/>
<evidence type="ECO:0000259" key="2">
    <source>
        <dbReference type="Pfam" id="PF01569"/>
    </source>
</evidence>
<dbReference type="Gene3D" id="1.20.144.10">
    <property type="entry name" value="Phosphatidic acid phosphatase type 2/haloperoxidase"/>
    <property type="match status" value="1"/>
</dbReference>
<keyword evidence="1" id="KW-0812">Transmembrane</keyword>
<feature type="domain" description="Phosphatidic acid phosphatase type 2/haloperoxidase" evidence="2">
    <location>
        <begin position="12"/>
        <end position="73"/>
    </location>
</feature>
<dbReference type="EMBL" id="BARU01007907">
    <property type="protein sequence ID" value="GAH34073.1"/>
    <property type="molecule type" value="Genomic_DNA"/>
</dbReference>
<feature type="transmembrane region" description="Helical" evidence="1">
    <location>
        <begin position="44"/>
        <end position="66"/>
    </location>
</feature>
<evidence type="ECO:0000313" key="3">
    <source>
        <dbReference type="EMBL" id="GAH34073.1"/>
    </source>
</evidence>
<accession>X1GM58</accession>
<reference evidence="3" key="1">
    <citation type="journal article" date="2014" name="Front. Microbiol.">
        <title>High frequency of phylogenetically diverse reductive dehalogenase-homologous genes in deep subseafloor sedimentary metagenomes.</title>
        <authorList>
            <person name="Kawai M."/>
            <person name="Futagami T."/>
            <person name="Toyoda A."/>
            <person name="Takaki Y."/>
            <person name="Nishi S."/>
            <person name="Hori S."/>
            <person name="Arai W."/>
            <person name="Tsubouchi T."/>
            <person name="Morono Y."/>
            <person name="Uchiyama I."/>
            <person name="Ito T."/>
            <person name="Fujiyama A."/>
            <person name="Inagaki F."/>
            <person name="Takami H."/>
        </authorList>
    </citation>
    <scope>NUCLEOTIDE SEQUENCE</scope>
    <source>
        <strain evidence="3">Expedition CK06-06</strain>
    </source>
</reference>
<organism evidence="3">
    <name type="scientific">marine sediment metagenome</name>
    <dbReference type="NCBI Taxonomy" id="412755"/>
    <lineage>
        <taxon>unclassified sequences</taxon>
        <taxon>metagenomes</taxon>
        <taxon>ecological metagenomes</taxon>
    </lineage>
</organism>
<name>X1GM58_9ZZZZ</name>
<dbReference type="InterPro" id="IPR000326">
    <property type="entry name" value="PAP2/HPO"/>
</dbReference>
<protein>
    <recommendedName>
        <fullName evidence="2">Phosphatidic acid phosphatase type 2/haloperoxidase domain-containing protein</fullName>
    </recommendedName>
</protein>